<feature type="compositionally biased region" description="Basic and acidic residues" evidence="11">
    <location>
        <begin position="1911"/>
        <end position="1928"/>
    </location>
</feature>
<feature type="region of interest" description="Disordered" evidence="11">
    <location>
        <begin position="2185"/>
        <end position="2249"/>
    </location>
</feature>
<feature type="domain" description="C2H2-type" evidence="12">
    <location>
        <begin position="1675"/>
        <end position="1699"/>
    </location>
</feature>
<feature type="compositionally biased region" description="Low complexity" evidence="11">
    <location>
        <begin position="2125"/>
        <end position="2138"/>
    </location>
</feature>
<feature type="region of interest" description="Disordered" evidence="11">
    <location>
        <begin position="365"/>
        <end position="409"/>
    </location>
</feature>
<evidence type="ECO:0000256" key="2">
    <source>
        <dbReference type="ARBA" id="ARBA00022553"/>
    </source>
</evidence>
<comment type="caution">
    <text evidence="13">The sequence shown here is derived from an EMBL/GenBank/DDBJ whole genome shotgun (WGS) entry which is preliminary data.</text>
</comment>
<keyword evidence="14" id="KW-1185">Reference proteome</keyword>
<evidence type="ECO:0000256" key="5">
    <source>
        <dbReference type="ARBA" id="ARBA00022771"/>
    </source>
</evidence>
<dbReference type="PANTHER" id="PTHR45944:SF1">
    <property type="entry name" value="TRANSCRIPTION FACTOR HIVEP2"/>
    <property type="match status" value="1"/>
</dbReference>
<keyword evidence="8" id="KW-0804">Transcription</keyword>
<evidence type="ECO:0000256" key="4">
    <source>
        <dbReference type="ARBA" id="ARBA00022737"/>
    </source>
</evidence>
<feature type="compositionally biased region" description="Polar residues" evidence="11">
    <location>
        <begin position="372"/>
        <end position="409"/>
    </location>
</feature>
<reference evidence="13 14" key="1">
    <citation type="submission" date="2021-06" db="EMBL/GenBank/DDBJ databases">
        <title>Chromosome-level genome assembly of the red-tail catfish (Hemibagrus wyckioides).</title>
        <authorList>
            <person name="Shao F."/>
        </authorList>
    </citation>
    <scope>NUCLEOTIDE SEQUENCE [LARGE SCALE GENOMIC DNA]</scope>
    <source>
        <strain evidence="13">EC202008001</strain>
        <tissue evidence="13">Blood</tissue>
    </source>
</reference>
<gene>
    <name evidence="13" type="ORF">KOW79_005590</name>
</gene>
<dbReference type="SUPFAM" id="SSF57667">
    <property type="entry name" value="beta-beta-alpha zinc fingers"/>
    <property type="match status" value="2"/>
</dbReference>
<organism evidence="13 14">
    <name type="scientific">Hemibagrus wyckioides</name>
    <dbReference type="NCBI Taxonomy" id="337641"/>
    <lineage>
        <taxon>Eukaryota</taxon>
        <taxon>Metazoa</taxon>
        <taxon>Chordata</taxon>
        <taxon>Craniata</taxon>
        <taxon>Vertebrata</taxon>
        <taxon>Euteleostomi</taxon>
        <taxon>Actinopterygii</taxon>
        <taxon>Neopterygii</taxon>
        <taxon>Teleostei</taxon>
        <taxon>Ostariophysi</taxon>
        <taxon>Siluriformes</taxon>
        <taxon>Bagridae</taxon>
        <taxon>Hemibagrus</taxon>
    </lineage>
</organism>
<keyword evidence="2" id="KW-0597">Phosphoprotein</keyword>
<feature type="compositionally biased region" description="Basic and acidic residues" evidence="11">
    <location>
        <begin position="1363"/>
        <end position="1375"/>
    </location>
</feature>
<dbReference type="GO" id="GO:0000981">
    <property type="term" value="F:DNA-binding transcription factor activity, RNA polymerase II-specific"/>
    <property type="evidence" value="ECO:0007669"/>
    <property type="project" value="TreeGrafter"/>
</dbReference>
<dbReference type="GO" id="GO:0008270">
    <property type="term" value="F:zinc ion binding"/>
    <property type="evidence" value="ECO:0007669"/>
    <property type="project" value="UniProtKB-KW"/>
</dbReference>
<feature type="region of interest" description="Disordered" evidence="11">
    <location>
        <begin position="1"/>
        <end position="38"/>
    </location>
</feature>
<name>A0A9D3P005_9TELE</name>
<evidence type="ECO:0000256" key="6">
    <source>
        <dbReference type="ARBA" id="ARBA00022833"/>
    </source>
</evidence>
<keyword evidence="4" id="KW-0677">Repeat</keyword>
<evidence type="ECO:0000256" key="1">
    <source>
        <dbReference type="ARBA" id="ARBA00004123"/>
    </source>
</evidence>
<evidence type="ECO:0000256" key="10">
    <source>
        <dbReference type="PROSITE-ProRule" id="PRU00042"/>
    </source>
</evidence>
<feature type="compositionally biased region" description="Basic and acidic residues" evidence="11">
    <location>
        <begin position="786"/>
        <end position="811"/>
    </location>
</feature>
<keyword evidence="6" id="KW-0862">Zinc</keyword>
<feature type="compositionally biased region" description="Basic and acidic residues" evidence="11">
    <location>
        <begin position="1935"/>
        <end position="1951"/>
    </location>
</feature>
<protein>
    <recommendedName>
        <fullName evidence="12">C2H2-type domain-containing protein</fullName>
    </recommendedName>
</protein>
<feature type="region of interest" description="Disordered" evidence="11">
    <location>
        <begin position="601"/>
        <end position="626"/>
    </location>
</feature>
<dbReference type="FunFam" id="3.30.160.60:FF:000033">
    <property type="entry name" value="Immunodeficiency virus type I enhancer binding protein 1"/>
    <property type="match status" value="2"/>
</dbReference>
<keyword evidence="9" id="KW-0539">Nucleus</keyword>
<accession>A0A9D3P005</accession>
<feature type="region of interest" description="Disordered" evidence="11">
    <location>
        <begin position="774"/>
        <end position="934"/>
    </location>
</feature>
<evidence type="ECO:0000256" key="7">
    <source>
        <dbReference type="ARBA" id="ARBA00023015"/>
    </source>
</evidence>
<evidence type="ECO:0000259" key="12">
    <source>
        <dbReference type="PROSITE" id="PS50157"/>
    </source>
</evidence>
<sequence>MEPHGSAAGQKCSKEPREKNSLQRKWVSEPCAGTKESTYAESLQSGISGTVIAASGKLLLGSADSQTSAESQFFPRSYSYQLQHSYPQQPMQKPFLAGTKSQPGLEPHAWPFPGKLQSLPQDDMFSVHSRSHGAFPRQKSPSLPSAFCQYSQSSSEQKEEGHKKEQKPKKPGKYICQYCGRACAKPSVLKKHIRSHTGERPYPCEPCGFSFKTKSNLYKHRKSHAHAIKAGLVPFSELATRTDIDQASSVGETEVQSDADQSTDTDEETAEGPTYLEKSSSIPQISFDSDKSTLDKGGEPAYADSAEEMAVASMKVPILIVPKQGLTSTTIECTPFTEIRGSNMRGMVQGDDSHTVKQRLALRLTDKKGQDTDQSLNLLSPHSKGSTDSGYFSRSESAEQQISPPNTNAKTYEEIMFGRSWYYRPISRSRHPIAIGMATTGSPDPQNKSGMIEMDMGKISEDRIFFRETFPEPQIIAAGEPKQYPRGSLLEAPTETGPLLRSNSMPTPSPTNLNVPSALRVSQSFDEMMSPDDVFYPGAAGLRRLRRQAAFEHGESDYGKMGGPFTTMKMGEREQMMSEFKGSGSELACPDMRRMVGVSEMTTRKRRKEKSVGDEEDCPGQYDDMKNVSLESGDYDLKQGGHETPVAAHTGRGSMYSGYSSLDSFDKVSGMCQEDVVLVQDTDRKAAVNVISVIQHTNLLSRPNSFEKTESIEHPSYQPEKPVGQLSEQSDPENIDDVQSPDSLLKSESMEHQQSDSELASISHSQQYHMTHKLVRQPNIQVPEIRVTEEPDKPEKEPEVPAKEPEKHMEEFQWPQRSETLSQLPAEKLPPKKKRLRLADIEHSSGESSFESTCTSLSRSPSQESNLSSSFSVSFDREESMKSVSPTKQDDFSKQSEFLTVPGSGHSLSIPGHHKEMRRSSSEQSPCGLPTEVPEIRSKSFDYGSLSTNSRQGELYASASSMKERRRGYLVRQASLSVYPEVVPQEQCSELNIKQELSDPHALPSSWQGSSSLTASPHHVAGSDLVRQKRGSYHLLQQSISEDSQSDDLQKSPRLPGQLSTDSEASVHEQMGQDVMQHSLHPSSLSSQFFQTVVWYTDPTRPRQQGIHQLQKLHIRPPNPQSNSQKSHQPLHQIQVHNDSNTDGASQTYPYVSRASPQTIGNSSKMLSSSSVFLQQVQPGFTQTVGSQSSLPGMLVPVRIQTNVPSFGSVMYTSVSQILATHAQSTTSHRLIGSDNTSTSSLTGISSKHPIGFNLSKILGHPEGSLHYPLWKVPEPLPGRLNTGIPLSLTSGTISTTDASSSIGGSKRMLSPASSLELFIGTKQQKRIKEEKMYGQIVKELSAVELSNSSAPNDGDTSPQPDVLKRDDLGDDLERMSSSPPATYPSSIFSSVSDVPHKESFTPPLQIVMNSSKRAESPEELDVDKPTPEVTSGPQSMISSSDTQDELKQTKIPVNMLVQLAASQGGAACGNTLLLTDLADVDQFFQFPSLRTTTSVSWCYLNYTKPNYAQTTPITSVYGSWCVSSYNPNPLSLSTKATLALLCSKQRRNTETYTMAAMYQPGTGKLVSSLLWKQKFEQMKPELMKLDIGKLGKKIKGVISRDRVKEDHGEKEISSKQAEPTRIKIFEGGYKSNEDYVYVRGRGRGKYICEECGIRCKKPSMLKKHIRTHTDVRPYVCKFCNFAFKTKGNLTKHMKSKAHMKKCLELGVSVTCIDDVEGVDTVEEIQRDTGKIGMLEMAEHQFSDADDSDGAEEDGDEVDEDEDDDDDYDGDSTPKTPSRSTSPQPYLISSHSVTAVAASHDTAPDPLGSAPKQPLFGYYTSLPTIQITQLMVPGEKARESQMAEYQKLLQGALGEDPKNRLEMPSSMDEDPGLSPENSLSSFELSPSRLSSPSCDSSPLRETSTNCRYLSPKRDLSPRGRLSPRREASPLRPLSPRREIYRKDLSPRRDMSPRSLLSPSSHAGCPVSSARDLSCRRELSPRGRYKGVLRPLSPRRAPHPHSGPWTINQHPHREISQKTRSHSEMNTNPRKSCYPQGDKHSTEAPAAHQGLFSHLPLHSQQQVRTLFPMIPIGGIQIVPGLAHPTRLPLKTNTSEESSEAPFHFSEGCESTITQGPEDSAQPQEMSQTTVSSAPSPSSQRSRDDVKGLSDKESKQEEGIMTCTKAIASLRIASEEPLGKVAGSIQQIQQHTLSHSPNIQQEFRHSNTETGMSATSKAPGGGCPPLYVTGATERSSGQQGQSKNPSSTTND</sequence>
<dbReference type="Pfam" id="PF00096">
    <property type="entry name" value="zf-C2H2"/>
    <property type="match status" value="4"/>
</dbReference>
<feature type="compositionally biased region" description="Basic and acidic residues" evidence="11">
    <location>
        <begin position="2139"/>
        <end position="2156"/>
    </location>
</feature>
<feature type="compositionally biased region" description="Low complexity" evidence="11">
    <location>
        <begin position="1771"/>
        <end position="1787"/>
    </location>
</feature>
<feature type="compositionally biased region" description="Polar residues" evidence="11">
    <location>
        <begin position="2230"/>
        <end position="2249"/>
    </location>
</feature>
<feature type="compositionally biased region" description="Low complexity" evidence="11">
    <location>
        <begin position="1873"/>
        <end position="1899"/>
    </location>
</feature>
<dbReference type="FunFam" id="3.30.160.60:FF:000594">
    <property type="entry name" value="Transcription factor HIVEP2"/>
    <property type="match status" value="2"/>
</dbReference>
<feature type="region of interest" description="Disordered" evidence="11">
    <location>
        <begin position="707"/>
        <end position="741"/>
    </location>
</feature>
<dbReference type="PANTHER" id="PTHR45944">
    <property type="entry name" value="SCHNURRI, ISOFORM F"/>
    <property type="match status" value="1"/>
</dbReference>
<dbReference type="GO" id="GO:0005634">
    <property type="term" value="C:nucleus"/>
    <property type="evidence" value="ECO:0007669"/>
    <property type="project" value="UniProtKB-SubCell"/>
</dbReference>
<dbReference type="PROSITE" id="PS50157">
    <property type="entry name" value="ZINC_FINGER_C2H2_2"/>
    <property type="match status" value="4"/>
</dbReference>
<dbReference type="Proteomes" id="UP000824219">
    <property type="component" value="Linkage Group LG06"/>
</dbReference>
<feature type="compositionally biased region" description="Basic and acidic residues" evidence="11">
    <location>
        <begin position="12"/>
        <end position="21"/>
    </location>
</feature>
<evidence type="ECO:0000256" key="3">
    <source>
        <dbReference type="ARBA" id="ARBA00022723"/>
    </source>
</evidence>
<feature type="compositionally biased region" description="Polar residues" evidence="11">
    <location>
        <begin position="1347"/>
        <end position="1360"/>
    </location>
</feature>
<feature type="region of interest" description="Disordered" evidence="11">
    <location>
        <begin position="246"/>
        <end position="280"/>
    </location>
</feature>
<feature type="domain" description="C2H2-type" evidence="12">
    <location>
        <begin position="174"/>
        <end position="201"/>
    </location>
</feature>
<evidence type="ECO:0000313" key="14">
    <source>
        <dbReference type="Proteomes" id="UP000824219"/>
    </source>
</evidence>
<feature type="compositionally biased region" description="Basic and acidic residues" evidence="11">
    <location>
        <begin position="1413"/>
        <end position="1427"/>
    </location>
</feature>
<dbReference type="InterPro" id="IPR013087">
    <property type="entry name" value="Znf_C2H2_type"/>
</dbReference>
<feature type="compositionally biased region" description="Low complexity" evidence="11">
    <location>
        <begin position="856"/>
        <end position="874"/>
    </location>
</feature>
<keyword evidence="5 10" id="KW-0863">Zinc-finger</keyword>
<keyword evidence="7" id="KW-0805">Transcription regulation</keyword>
<dbReference type="EMBL" id="JAHKSW010000006">
    <property type="protein sequence ID" value="KAG7331621.1"/>
    <property type="molecule type" value="Genomic_DNA"/>
</dbReference>
<dbReference type="Gene3D" id="3.30.160.60">
    <property type="entry name" value="Classic Zinc Finger"/>
    <property type="match status" value="4"/>
</dbReference>
<feature type="region of interest" description="Disordered" evidence="11">
    <location>
        <begin position="1039"/>
        <end position="1071"/>
    </location>
</feature>
<feature type="compositionally biased region" description="Polar residues" evidence="11">
    <location>
        <begin position="1376"/>
        <end position="1393"/>
    </location>
</feature>
<evidence type="ECO:0000256" key="11">
    <source>
        <dbReference type="SAM" id="MobiDB-lite"/>
    </source>
</evidence>
<feature type="region of interest" description="Disordered" evidence="11">
    <location>
        <begin position="1851"/>
        <end position="1968"/>
    </location>
</feature>
<feature type="compositionally biased region" description="Acidic residues" evidence="11">
    <location>
        <begin position="1744"/>
        <end position="1770"/>
    </location>
</feature>
<feature type="region of interest" description="Disordered" evidence="11">
    <location>
        <begin position="1985"/>
        <end position="2008"/>
    </location>
</feature>
<proteinExistence type="predicted"/>
<dbReference type="InterPro" id="IPR051969">
    <property type="entry name" value="Zinc-finger_DNA-bd_regulators"/>
</dbReference>
<feature type="domain" description="C2H2-type" evidence="12">
    <location>
        <begin position="1647"/>
        <end position="1674"/>
    </location>
</feature>
<feature type="compositionally biased region" description="Acidic residues" evidence="11">
    <location>
        <begin position="255"/>
        <end position="270"/>
    </location>
</feature>
<dbReference type="InterPro" id="IPR036236">
    <property type="entry name" value="Znf_C2H2_sf"/>
</dbReference>
<dbReference type="PROSITE" id="PS00028">
    <property type="entry name" value="ZINC_FINGER_C2H2_1"/>
    <property type="match status" value="3"/>
</dbReference>
<feature type="region of interest" description="Disordered" evidence="11">
    <location>
        <begin position="2087"/>
        <end position="2158"/>
    </location>
</feature>
<evidence type="ECO:0000256" key="9">
    <source>
        <dbReference type="ARBA" id="ARBA00023242"/>
    </source>
</evidence>
<feature type="region of interest" description="Disordered" evidence="11">
    <location>
        <begin position="1742"/>
        <end position="1787"/>
    </location>
</feature>
<feature type="region of interest" description="Disordered" evidence="11">
    <location>
        <begin position="128"/>
        <end position="171"/>
    </location>
</feature>
<comment type="subcellular location">
    <subcellularLocation>
        <location evidence="1">Nucleus</location>
    </subcellularLocation>
</comment>
<feature type="compositionally biased region" description="Polar residues" evidence="11">
    <location>
        <begin position="2185"/>
        <end position="2199"/>
    </location>
</feature>
<evidence type="ECO:0000256" key="8">
    <source>
        <dbReference type="ARBA" id="ARBA00023163"/>
    </source>
</evidence>
<feature type="region of interest" description="Disordered" evidence="11">
    <location>
        <begin position="1347"/>
        <end position="1446"/>
    </location>
</feature>
<feature type="compositionally biased region" description="Polar residues" evidence="11">
    <location>
        <begin position="1429"/>
        <end position="1442"/>
    </location>
</feature>
<keyword evidence="3" id="KW-0479">Metal-binding</keyword>
<dbReference type="SMART" id="SM00355">
    <property type="entry name" value="ZnF_C2H2"/>
    <property type="match status" value="4"/>
</dbReference>
<feature type="compositionally biased region" description="Polar residues" evidence="11">
    <location>
        <begin position="2107"/>
        <end position="2124"/>
    </location>
</feature>
<feature type="domain" description="C2H2-type" evidence="12">
    <location>
        <begin position="202"/>
        <end position="225"/>
    </location>
</feature>
<feature type="compositionally biased region" description="Polar residues" evidence="11">
    <location>
        <begin position="846"/>
        <end position="855"/>
    </location>
</feature>
<dbReference type="OrthoDB" id="10042249at2759"/>
<evidence type="ECO:0000313" key="13">
    <source>
        <dbReference type="EMBL" id="KAG7331621.1"/>
    </source>
</evidence>
<dbReference type="GO" id="GO:0000978">
    <property type="term" value="F:RNA polymerase II cis-regulatory region sequence-specific DNA binding"/>
    <property type="evidence" value="ECO:0007669"/>
    <property type="project" value="TreeGrafter"/>
</dbReference>